<gene>
    <name evidence="2" type="ORF">NCTC10166_00635</name>
</gene>
<protein>
    <recommendedName>
        <fullName evidence="4">ResB-like domain-containing protein</fullName>
    </recommendedName>
</protein>
<dbReference type="EMBL" id="LR214951">
    <property type="protein sequence ID" value="VEU59656.1"/>
    <property type="molecule type" value="Genomic_DNA"/>
</dbReference>
<sequence length="161" mass="18733">MYFKGRIFSSTKQFIRFIEKKTLFKSKLFQTIFWVTSIFALCFVTFSAFMGTAKLASSRLPEFKGFATLFIQKSIDNKGKPIEIDQWPIFTLWIGIALAIINGLVALFVVKKKWIRNEKINTLIQLEKILYNNSKGKYKDAKNKDIVFFDKISEIIGNKHE</sequence>
<dbReference type="OrthoDB" id="398379at2"/>
<feature type="transmembrane region" description="Helical" evidence="1">
    <location>
        <begin position="87"/>
        <end position="110"/>
    </location>
</feature>
<evidence type="ECO:0000313" key="2">
    <source>
        <dbReference type="EMBL" id="VEU59656.1"/>
    </source>
</evidence>
<evidence type="ECO:0008006" key="4">
    <source>
        <dbReference type="Google" id="ProtNLM"/>
    </source>
</evidence>
<dbReference type="KEGG" id="mnu:NCTC10166_00635"/>
<keyword evidence="3" id="KW-1185">Reference proteome</keyword>
<evidence type="ECO:0000313" key="3">
    <source>
        <dbReference type="Proteomes" id="UP000289440"/>
    </source>
</evidence>
<name>A0A449A5Z3_9BACT</name>
<accession>A0A449A5Z3</accession>
<proteinExistence type="predicted"/>
<dbReference type="Proteomes" id="UP000289440">
    <property type="component" value="Chromosome"/>
</dbReference>
<dbReference type="AlphaFoldDB" id="A0A449A5Z3"/>
<keyword evidence="1" id="KW-0812">Transmembrane</keyword>
<organism evidence="2 3">
    <name type="scientific">Mesomycoplasma neurolyticum</name>
    <dbReference type="NCBI Taxonomy" id="2120"/>
    <lineage>
        <taxon>Bacteria</taxon>
        <taxon>Bacillati</taxon>
        <taxon>Mycoplasmatota</taxon>
        <taxon>Mycoplasmoidales</taxon>
        <taxon>Metamycoplasmataceae</taxon>
        <taxon>Mesomycoplasma</taxon>
    </lineage>
</organism>
<feature type="transmembrane region" description="Helical" evidence="1">
    <location>
        <begin position="28"/>
        <end position="50"/>
    </location>
</feature>
<evidence type="ECO:0000256" key="1">
    <source>
        <dbReference type="SAM" id="Phobius"/>
    </source>
</evidence>
<reference evidence="2 3" key="1">
    <citation type="submission" date="2019-01" db="EMBL/GenBank/DDBJ databases">
        <authorList>
            <consortium name="Pathogen Informatics"/>
        </authorList>
    </citation>
    <scope>NUCLEOTIDE SEQUENCE [LARGE SCALE GENOMIC DNA]</scope>
    <source>
        <strain evidence="2 3">NCTC10166</strain>
    </source>
</reference>
<dbReference type="RefSeq" id="WP_129720029.1">
    <property type="nucleotide sequence ID" value="NZ_LR214951.1"/>
</dbReference>
<keyword evidence="1" id="KW-0472">Membrane</keyword>
<keyword evidence="1" id="KW-1133">Transmembrane helix</keyword>